<dbReference type="OrthoDB" id="146030at2157"/>
<proteinExistence type="predicted"/>
<evidence type="ECO:0008006" key="6">
    <source>
        <dbReference type="Google" id="ProtNLM"/>
    </source>
</evidence>
<dbReference type="AlphaFoldDB" id="V4J0W6"/>
<sequence length="243" mass="25652">MSDGRTGDGGTGDAGAADTRTNADAADHDADHPDASADWPVPLAGVTESVVATLGPNDRWNLAALGLHEPEGGDGGSTPGDGGASVRARTWGRTRTRRNFAARGGGVVQFVADPRDFVDAAVTVREESDPVVDSADAWVRVSARRGDAGERGGTEWVDWRLTPAESAVVGGGVRTINRGFGAVIEATVAASRLDVPAYDTAHLLDRLAYFERVVDRCGGAREREAFARLSAATGWRERDERRE</sequence>
<reference evidence="4 5" key="1">
    <citation type="journal article" date="2013" name="Genome Announc.">
        <title>Draft Genome Sequence of 'Candidatus Halobonum tyrrellensis' Strain G22, Isolated from the Hypersaline Waters of Lake Tyrrell, Australia.</title>
        <authorList>
            <person name="Ugalde J.A."/>
            <person name="Narasingarao P."/>
            <person name="Kuo S."/>
            <person name="Podell S."/>
            <person name="Allen E.E."/>
        </authorList>
    </citation>
    <scope>NUCLEOTIDE SEQUENCE [LARGE SCALE GENOMIC DNA]</scope>
    <source>
        <strain evidence="4 5">G22</strain>
    </source>
</reference>
<feature type="compositionally biased region" description="Basic and acidic residues" evidence="1">
    <location>
        <begin position="25"/>
        <end position="35"/>
    </location>
</feature>
<evidence type="ECO:0000259" key="2">
    <source>
        <dbReference type="Pfam" id="PF04289"/>
    </source>
</evidence>
<feature type="region of interest" description="Disordered" evidence="1">
    <location>
        <begin position="66"/>
        <end position="87"/>
    </location>
</feature>
<dbReference type="Pfam" id="PF20766">
    <property type="entry name" value="DUF447_C"/>
    <property type="match status" value="1"/>
</dbReference>
<evidence type="ECO:0000256" key="1">
    <source>
        <dbReference type="SAM" id="MobiDB-lite"/>
    </source>
</evidence>
<organism evidence="4 5">
    <name type="scientific">Candidatus Halobonum tyrrellensis G22</name>
    <dbReference type="NCBI Taxonomy" id="1324957"/>
    <lineage>
        <taxon>Archaea</taxon>
        <taxon>Methanobacteriati</taxon>
        <taxon>Methanobacteriota</taxon>
        <taxon>Stenosarchaea group</taxon>
        <taxon>Halobacteria</taxon>
        <taxon>Halobacteriales</taxon>
        <taxon>Haloferacaceae</taxon>
        <taxon>Candidatus Halobonum</taxon>
    </lineage>
</organism>
<feature type="domain" description="DUF447" evidence="3">
    <location>
        <begin position="177"/>
        <end position="229"/>
    </location>
</feature>
<dbReference type="Proteomes" id="UP000017840">
    <property type="component" value="Unassembled WGS sequence"/>
</dbReference>
<dbReference type="EMBL" id="ASGZ01000018">
    <property type="protein sequence ID" value="ESP89107.1"/>
    <property type="molecule type" value="Genomic_DNA"/>
</dbReference>
<feature type="compositionally biased region" description="Low complexity" evidence="1">
    <location>
        <begin position="14"/>
        <end position="24"/>
    </location>
</feature>
<feature type="compositionally biased region" description="Gly residues" evidence="1">
    <location>
        <begin position="73"/>
        <end position="83"/>
    </location>
</feature>
<dbReference type="InterPro" id="IPR012349">
    <property type="entry name" value="Split_barrel_FMN-bd"/>
</dbReference>
<dbReference type="Gene3D" id="1.20.58.290">
    <property type="entry name" value="Hypothetical membrane protein ta0354_69_121"/>
    <property type="match status" value="1"/>
</dbReference>
<name>V4J0W6_9EURY</name>
<keyword evidence="5" id="KW-1185">Reference proteome</keyword>
<evidence type="ECO:0000259" key="3">
    <source>
        <dbReference type="Pfam" id="PF20766"/>
    </source>
</evidence>
<dbReference type="PATRIC" id="fig|1324957.4.peg.1192"/>
<dbReference type="SUPFAM" id="SSF50475">
    <property type="entry name" value="FMN-binding split barrel"/>
    <property type="match status" value="1"/>
</dbReference>
<evidence type="ECO:0000313" key="4">
    <source>
        <dbReference type="EMBL" id="ESP89107.1"/>
    </source>
</evidence>
<evidence type="ECO:0000313" key="5">
    <source>
        <dbReference type="Proteomes" id="UP000017840"/>
    </source>
</evidence>
<protein>
    <recommendedName>
        <fullName evidence="6">DUF447 family protein</fullName>
    </recommendedName>
</protein>
<feature type="domain" description="DUF447" evidence="2">
    <location>
        <begin position="47"/>
        <end position="167"/>
    </location>
</feature>
<accession>V4J0W6</accession>
<feature type="region of interest" description="Disordered" evidence="1">
    <location>
        <begin position="1"/>
        <end position="39"/>
    </location>
</feature>
<dbReference type="eggNOG" id="arCOG04458">
    <property type="taxonomic scope" value="Archaea"/>
</dbReference>
<comment type="caution">
    <text evidence="4">The sequence shown here is derived from an EMBL/GenBank/DDBJ whole genome shotgun (WGS) entry which is preliminary data.</text>
</comment>
<dbReference type="STRING" id="1324957.K933_05868"/>
<dbReference type="Gene3D" id="2.30.110.10">
    <property type="entry name" value="Electron Transport, Fmn-binding Protein, Chain A"/>
    <property type="match status" value="1"/>
</dbReference>
<dbReference type="InterPro" id="IPR049288">
    <property type="entry name" value="DUF447_C"/>
</dbReference>
<gene>
    <name evidence="4" type="ORF">K933_05868</name>
</gene>
<dbReference type="InterPro" id="IPR007386">
    <property type="entry name" value="DUF447_N"/>
</dbReference>
<dbReference type="Pfam" id="PF04289">
    <property type="entry name" value="DUF447_N"/>
    <property type="match status" value="1"/>
</dbReference>